<evidence type="ECO:0000313" key="1">
    <source>
        <dbReference type="EMBL" id="KAH8995913.1"/>
    </source>
</evidence>
<keyword evidence="2" id="KW-1185">Reference proteome</keyword>
<dbReference type="InterPro" id="IPR037045">
    <property type="entry name" value="S8pro/Inhibitor_I9_sf"/>
</dbReference>
<gene>
    <name evidence="1" type="ORF">EDB92DRAFT_1843817</name>
</gene>
<dbReference type="Gene3D" id="3.30.70.80">
    <property type="entry name" value="Peptidase S8 propeptide/proteinase inhibitor I9"/>
    <property type="match status" value="1"/>
</dbReference>
<reference evidence="1" key="1">
    <citation type="submission" date="2022-01" db="EMBL/GenBank/DDBJ databases">
        <title>Comparative genomics reveals a dynamic genome evolution in the ectomycorrhizal milk-cap (Lactarius) mushrooms.</title>
        <authorList>
            <consortium name="DOE Joint Genome Institute"/>
            <person name="Lebreton A."/>
            <person name="Tang N."/>
            <person name="Kuo A."/>
            <person name="LaButti K."/>
            <person name="Drula E."/>
            <person name="Barry K."/>
            <person name="Clum A."/>
            <person name="Lipzen A."/>
            <person name="Mousain D."/>
            <person name="Ng V."/>
            <person name="Wang R."/>
            <person name="Wang X."/>
            <person name="Dai Y."/>
            <person name="Henrissat B."/>
            <person name="Grigoriev I.V."/>
            <person name="Guerin-Laguette A."/>
            <person name="Yu F."/>
            <person name="Martin F.M."/>
        </authorList>
    </citation>
    <scope>NUCLEOTIDE SEQUENCE</scope>
    <source>
        <strain evidence="1">QP</strain>
    </source>
</reference>
<sequence length="94" mass="10555">MFECVLKYNVIFKKSASDEVINEQAKQVSLNGGTVNEKFSSSLLKGFTAEIPDTYFLTLERGLTAADSQIYYIEPHPDVLTYAIPCEPEIMNDL</sequence>
<dbReference type="EMBL" id="JAKELL010000010">
    <property type="protein sequence ID" value="KAH8995913.1"/>
    <property type="molecule type" value="Genomic_DNA"/>
</dbReference>
<organism evidence="1 2">
    <name type="scientific">Lactarius akahatsu</name>
    <dbReference type="NCBI Taxonomy" id="416441"/>
    <lineage>
        <taxon>Eukaryota</taxon>
        <taxon>Fungi</taxon>
        <taxon>Dikarya</taxon>
        <taxon>Basidiomycota</taxon>
        <taxon>Agaricomycotina</taxon>
        <taxon>Agaricomycetes</taxon>
        <taxon>Russulales</taxon>
        <taxon>Russulaceae</taxon>
        <taxon>Lactarius</taxon>
    </lineage>
</organism>
<proteinExistence type="predicted"/>
<dbReference type="Proteomes" id="UP001201163">
    <property type="component" value="Unassembled WGS sequence"/>
</dbReference>
<evidence type="ECO:0000313" key="2">
    <source>
        <dbReference type="Proteomes" id="UP001201163"/>
    </source>
</evidence>
<dbReference type="SUPFAM" id="SSF54897">
    <property type="entry name" value="Protease propeptides/inhibitors"/>
    <property type="match status" value="1"/>
</dbReference>
<accession>A0AAD4LM53</accession>
<name>A0AAD4LM53_9AGAM</name>
<protein>
    <submittedName>
        <fullName evidence="1">Serine proteinase inhibitor IA-1</fullName>
    </submittedName>
</protein>
<comment type="caution">
    <text evidence="1">The sequence shown here is derived from an EMBL/GenBank/DDBJ whole genome shotgun (WGS) entry which is preliminary data.</text>
</comment>
<dbReference type="AlphaFoldDB" id="A0AAD4LM53"/>